<name>A0A8S1QVI1_9CILI</name>
<sequence length="56" mass="6778">MISKLEENFKSHVNENLKASEIKYLQKMQIGYYINKRQYTIQRVTCHIVRIGNLEY</sequence>
<evidence type="ECO:0000313" key="2">
    <source>
        <dbReference type="Proteomes" id="UP000692954"/>
    </source>
</evidence>
<dbReference type="Proteomes" id="UP000692954">
    <property type="component" value="Unassembled WGS sequence"/>
</dbReference>
<gene>
    <name evidence="1" type="ORF">PSON_ATCC_30995.1.T1220122</name>
</gene>
<accession>A0A8S1QVI1</accession>
<dbReference type="EMBL" id="CAJJDN010000122">
    <property type="protein sequence ID" value="CAD8119711.1"/>
    <property type="molecule type" value="Genomic_DNA"/>
</dbReference>
<protein>
    <submittedName>
        <fullName evidence="1">Uncharacterized protein</fullName>
    </submittedName>
</protein>
<evidence type="ECO:0000313" key="1">
    <source>
        <dbReference type="EMBL" id="CAD8119711.1"/>
    </source>
</evidence>
<reference evidence="1" key="1">
    <citation type="submission" date="2021-01" db="EMBL/GenBank/DDBJ databases">
        <authorList>
            <consortium name="Genoscope - CEA"/>
            <person name="William W."/>
        </authorList>
    </citation>
    <scope>NUCLEOTIDE SEQUENCE</scope>
</reference>
<comment type="caution">
    <text evidence="1">The sequence shown here is derived from an EMBL/GenBank/DDBJ whole genome shotgun (WGS) entry which is preliminary data.</text>
</comment>
<organism evidence="1 2">
    <name type="scientific">Paramecium sonneborni</name>
    <dbReference type="NCBI Taxonomy" id="65129"/>
    <lineage>
        <taxon>Eukaryota</taxon>
        <taxon>Sar</taxon>
        <taxon>Alveolata</taxon>
        <taxon>Ciliophora</taxon>
        <taxon>Intramacronucleata</taxon>
        <taxon>Oligohymenophorea</taxon>
        <taxon>Peniculida</taxon>
        <taxon>Parameciidae</taxon>
        <taxon>Paramecium</taxon>
    </lineage>
</organism>
<keyword evidence="2" id="KW-1185">Reference proteome</keyword>
<proteinExistence type="predicted"/>
<dbReference type="AlphaFoldDB" id="A0A8S1QVI1"/>